<evidence type="ECO:0000313" key="2">
    <source>
        <dbReference type="EMBL" id="KAH7152077.1"/>
    </source>
</evidence>
<feature type="compositionally biased region" description="Low complexity" evidence="1">
    <location>
        <begin position="11"/>
        <end position="30"/>
    </location>
</feature>
<reference evidence="2" key="1">
    <citation type="journal article" date="2021" name="Nat. Commun.">
        <title>Genetic determinants of endophytism in the Arabidopsis root mycobiome.</title>
        <authorList>
            <person name="Mesny F."/>
            <person name="Miyauchi S."/>
            <person name="Thiergart T."/>
            <person name="Pickel B."/>
            <person name="Atanasova L."/>
            <person name="Karlsson M."/>
            <person name="Huettel B."/>
            <person name="Barry K.W."/>
            <person name="Haridas S."/>
            <person name="Chen C."/>
            <person name="Bauer D."/>
            <person name="Andreopoulos W."/>
            <person name="Pangilinan J."/>
            <person name="LaButti K."/>
            <person name="Riley R."/>
            <person name="Lipzen A."/>
            <person name="Clum A."/>
            <person name="Drula E."/>
            <person name="Henrissat B."/>
            <person name="Kohler A."/>
            <person name="Grigoriev I.V."/>
            <person name="Martin F.M."/>
            <person name="Hacquard S."/>
        </authorList>
    </citation>
    <scope>NUCLEOTIDE SEQUENCE</scope>
    <source>
        <strain evidence="2">MPI-CAGE-AT-0021</strain>
    </source>
</reference>
<keyword evidence="3" id="KW-1185">Reference proteome</keyword>
<dbReference type="Proteomes" id="UP000717696">
    <property type="component" value="Unassembled WGS sequence"/>
</dbReference>
<dbReference type="Pfam" id="PF03641">
    <property type="entry name" value="Lysine_decarbox"/>
    <property type="match status" value="1"/>
</dbReference>
<dbReference type="EMBL" id="JAGMUU010000005">
    <property type="protein sequence ID" value="KAH7152077.1"/>
    <property type="molecule type" value="Genomic_DNA"/>
</dbReference>
<sequence length="248" mass="26194">MTADNHAPQPSAGIGSTANGSSSNGSSSNGHPRTKICVYCGASAGASPAHMEAARSLGKAMAASNIDLVYGGGTVGLMGEVAKTIVSINGPDSVHGIIPEALVKYERDGTYQTVNRNNQFVPEETVYGRTTVVNDMHTRKKLMAEEVFSGGPGSGFIGLSGGYGTMEEIFETTTWNQLGIHSSGIVLLNIEGYWDGIIQWMDKAAEEGFVKPANKDILVTADTAEGAIKALREYKVSDAIYQLKWGSQ</sequence>
<protein>
    <recommendedName>
        <fullName evidence="4">Lysine decarboxylase-like protein</fullName>
    </recommendedName>
</protein>
<evidence type="ECO:0008006" key="4">
    <source>
        <dbReference type="Google" id="ProtNLM"/>
    </source>
</evidence>
<comment type="caution">
    <text evidence="2">The sequence shown here is derived from an EMBL/GenBank/DDBJ whole genome shotgun (WGS) entry which is preliminary data.</text>
</comment>
<gene>
    <name evidence="2" type="ORF">B0J13DRAFT_254970</name>
</gene>
<dbReference type="FunFam" id="3.40.50.450:FF:000018">
    <property type="entry name" value="Lysine decarboxylase-like protein"/>
    <property type="match status" value="1"/>
</dbReference>
<dbReference type="InterPro" id="IPR005269">
    <property type="entry name" value="LOG"/>
</dbReference>
<feature type="region of interest" description="Disordered" evidence="1">
    <location>
        <begin position="1"/>
        <end position="30"/>
    </location>
</feature>
<dbReference type="NCBIfam" id="TIGR00730">
    <property type="entry name" value="Rossman fold protein, TIGR00730 family"/>
    <property type="match status" value="1"/>
</dbReference>
<organism evidence="2 3">
    <name type="scientific">Dactylonectria estremocensis</name>
    <dbReference type="NCBI Taxonomy" id="1079267"/>
    <lineage>
        <taxon>Eukaryota</taxon>
        <taxon>Fungi</taxon>
        <taxon>Dikarya</taxon>
        <taxon>Ascomycota</taxon>
        <taxon>Pezizomycotina</taxon>
        <taxon>Sordariomycetes</taxon>
        <taxon>Hypocreomycetidae</taxon>
        <taxon>Hypocreales</taxon>
        <taxon>Nectriaceae</taxon>
        <taxon>Dactylonectria</taxon>
    </lineage>
</organism>
<evidence type="ECO:0000256" key="1">
    <source>
        <dbReference type="SAM" id="MobiDB-lite"/>
    </source>
</evidence>
<accession>A0A9P9F3D2</accession>
<evidence type="ECO:0000313" key="3">
    <source>
        <dbReference type="Proteomes" id="UP000717696"/>
    </source>
</evidence>
<dbReference type="SUPFAM" id="SSF102405">
    <property type="entry name" value="MCP/YpsA-like"/>
    <property type="match status" value="1"/>
</dbReference>
<dbReference type="AlphaFoldDB" id="A0A9P9F3D2"/>
<dbReference type="PANTHER" id="PTHR31223">
    <property type="entry name" value="LOG FAMILY PROTEIN YJL055W"/>
    <property type="match status" value="1"/>
</dbReference>
<dbReference type="PANTHER" id="PTHR31223:SF70">
    <property type="entry name" value="LOG FAMILY PROTEIN YJL055W"/>
    <property type="match status" value="1"/>
</dbReference>
<dbReference type="GO" id="GO:0016799">
    <property type="term" value="F:hydrolase activity, hydrolyzing N-glycosyl compounds"/>
    <property type="evidence" value="ECO:0007669"/>
    <property type="project" value="TreeGrafter"/>
</dbReference>
<name>A0A9P9F3D2_9HYPO</name>
<dbReference type="GO" id="GO:0009691">
    <property type="term" value="P:cytokinin biosynthetic process"/>
    <property type="evidence" value="ECO:0007669"/>
    <property type="project" value="InterPro"/>
</dbReference>
<dbReference type="InterPro" id="IPR031100">
    <property type="entry name" value="LOG_fam"/>
</dbReference>
<dbReference type="Gene3D" id="3.40.50.450">
    <property type="match status" value="1"/>
</dbReference>
<dbReference type="GO" id="GO:0005829">
    <property type="term" value="C:cytosol"/>
    <property type="evidence" value="ECO:0007669"/>
    <property type="project" value="TreeGrafter"/>
</dbReference>
<proteinExistence type="predicted"/>
<dbReference type="OrthoDB" id="414463at2759"/>